<evidence type="ECO:0000256" key="5">
    <source>
        <dbReference type="ARBA" id="ARBA00023163"/>
    </source>
</evidence>
<dbReference type="InterPro" id="IPR014284">
    <property type="entry name" value="RNA_pol_sigma-70_dom"/>
</dbReference>
<sequence length="167" mass="18506">MAEPVGFRDFVEARSASLLRTAWMLTGETAAAEDLLQTALARTWPHWAKVGAGRPDAYVRTVMVRTHASWRSRRWHGELPTDDVVTLAGSGDDEHARVEERVVLASALATLPVRQRQAVVLRYFDDLSVEDVAEIMNSSTGTVKSQSAKGLAKLRDALGHLEEVERR</sequence>
<gene>
    <name evidence="8" type="ORF">ACFPYL_23525</name>
</gene>
<evidence type="ECO:0000256" key="3">
    <source>
        <dbReference type="ARBA" id="ARBA00023082"/>
    </source>
</evidence>
<keyword evidence="9" id="KW-1185">Reference proteome</keyword>
<dbReference type="SUPFAM" id="SSF88659">
    <property type="entry name" value="Sigma3 and sigma4 domains of RNA polymerase sigma factors"/>
    <property type="match status" value="1"/>
</dbReference>
<keyword evidence="2" id="KW-0805">Transcription regulation</keyword>
<comment type="similarity">
    <text evidence="1">Belongs to the sigma-70 factor family. ECF subfamily.</text>
</comment>
<dbReference type="RefSeq" id="WP_379160434.1">
    <property type="nucleotide sequence ID" value="NZ_JBHSRJ010000009.1"/>
</dbReference>
<dbReference type="InterPro" id="IPR014325">
    <property type="entry name" value="RNA_pol_sigma-E_actinobac"/>
</dbReference>
<evidence type="ECO:0000259" key="7">
    <source>
        <dbReference type="Pfam" id="PF08281"/>
    </source>
</evidence>
<dbReference type="Gene3D" id="1.10.1740.10">
    <property type="match status" value="1"/>
</dbReference>
<feature type="domain" description="RNA polymerase sigma-70 region 2" evidence="6">
    <location>
        <begin position="12"/>
        <end position="74"/>
    </location>
</feature>
<evidence type="ECO:0000313" key="8">
    <source>
        <dbReference type="EMBL" id="MFC6046075.1"/>
    </source>
</evidence>
<accession>A0ABW1LQB8</accession>
<dbReference type="EMBL" id="JBHSRJ010000009">
    <property type="protein sequence ID" value="MFC6046075.1"/>
    <property type="molecule type" value="Genomic_DNA"/>
</dbReference>
<dbReference type="CDD" id="cd06171">
    <property type="entry name" value="Sigma70_r4"/>
    <property type="match status" value="1"/>
</dbReference>
<dbReference type="PANTHER" id="PTHR43133">
    <property type="entry name" value="RNA POLYMERASE ECF-TYPE SIGMA FACTO"/>
    <property type="match status" value="1"/>
</dbReference>
<evidence type="ECO:0000259" key="6">
    <source>
        <dbReference type="Pfam" id="PF04542"/>
    </source>
</evidence>
<dbReference type="NCBIfam" id="TIGR02937">
    <property type="entry name" value="sigma70-ECF"/>
    <property type="match status" value="1"/>
</dbReference>
<dbReference type="PANTHER" id="PTHR43133:SF50">
    <property type="entry name" value="ECF RNA POLYMERASE SIGMA FACTOR SIGM"/>
    <property type="match status" value="1"/>
</dbReference>
<dbReference type="Pfam" id="PF08281">
    <property type="entry name" value="Sigma70_r4_2"/>
    <property type="match status" value="1"/>
</dbReference>
<dbReference type="NCBIfam" id="TIGR02983">
    <property type="entry name" value="SigE-fam_strep"/>
    <property type="match status" value="1"/>
</dbReference>
<keyword evidence="5" id="KW-0804">Transcription</keyword>
<evidence type="ECO:0000256" key="4">
    <source>
        <dbReference type="ARBA" id="ARBA00023125"/>
    </source>
</evidence>
<dbReference type="InterPro" id="IPR013325">
    <property type="entry name" value="RNA_pol_sigma_r2"/>
</dbReference>
<evidence type="ECO:0000256" key="1">
    <source>
        <dbReference type="ARBA" id="ARBA00010641"/>
    </source>
</evidence>
<evidence type="ECO:0000256" key="2">
    <source>
        <dbReference type="ARBA" id="ARBA00023015"/>
    </source>
</evidence>
<name>A0ABW1LQB8_9ACTN</name>
<reference evidence="9" key="1">
    <citation type="journal article" date="2019" name="Int. J. Syst. Evol. Microbiol.">
        <title>The Global Catalogue of Microorganisms (GCM) 10K type strain sequencing project: providing services to taxonomists for standard genome sequencing and annotation.</title>
        <authorList>
            <consortium name="The Broad Institute Genomics Platform"/>
            <consortium name="The Broad Institute Genome Sequencing Center for Infectious Disease"/>
            <person name="Wu L."/>
            <person name="Ma J."/>
        </authorList>
    </citation>
    <scope>NUCLEOTIDE SEQUENCE [LARGE SCALE GENOMIC DNA]</scope>
    <source>
        <strain evidence="9">CCUG 54522</strain>
    </source>
</reference>
<dbReference type="InterPro" id="IPR007627">
    <property type="entry name" value="RNA_pol_sigma70_r2"/>
</dbReference>
<dbReference type="SUPFAM" id="SSF88946">
    <property type="entry name" value="Sigma2 domain of RNA polymerase sigma factors"/>
    <property type="match status" value="1"/>
</dbReference>
<keyword evidence="4" id="KW-0238">DNA-binding</keyword>
<feature type="domain" description="RNA polymerase sigma factor 70 region 4 type 2" evidence="7">
    <location>
        <begin position="104"/>
        <end position="154"/>
    </location>
</feature>
<dbReference type="InterPro" id="IPR036388">
    <property type="entry name" value="WH-like_DNA-bd_sf"/>
</dbReference>
<dbReference type="InterPro" id="IPR013324">
    <property type="entry name" value="RNA_pol_sigma_r3/r4-like"/>
</dbReference>
<proteinExistence type="inferred from homology"/>
<organism evidence="8 9">
    <name type="scientific">Nocardioides hankookensis</name>
    <dbReference type="NCBI Taxonomy" id="443157"/>
    <lineage>
        <taxon>Bacteria</taxon>
        <taxon>Bacillati</taxon>
        <taxon>Actinomycetota</taxon>
        <taxon>Actinomycetes</taxon>
        <taxon>Propionibacteriales</taxon>
        <taxon>Nocardioidaceae</taxon>
        <taxon>Nocardioides</taxon>
    </lineage>
</organism>
<keyword evidence="3" id="KW-0731">Sigma factor</keyword>
<evidence type="ECO:0000313" key="9">
    <source>
        <dbReference type="Proteomes" id="UP001596135"/>
    </source>
</evidence>
<protein>
    <submittedName>
        <fullName evidence="8">SigE family RNA polymerase sigma factor</fullName>
    </submittedName>
</protein>
<dbReference type="InterPro" id="IPR013249">
    <property type="entry name" value="RNA_pol_sigma70_r4_t2"/>
</dbReference>
<dbReference type="InterPro" id="IPR039425">
    <property type="entry name" value="RNA_pol_sigma-70-like"/>
</dbReference>
<dbReference type="Gene3D" id="1.10.10.10">
    <property type="entry name" value="Winged helix-like DNA-binding domain superfamily/Winged helix DNA-binding domain"/>
    <property type="match status" value="1"/>
</dbReference>
<dbReference type="Pfam" id="PF04542">
    <property type="entry name" value="Sigma70_r2"/>
    <property type="match status" value="1"/>
</dbReference>
<comment type="caution">
    <text evidence="8">The sequence shown here is derived from an EMBL/GenBank/DDBJ whole genome shotgun (WGS) entry which is preliminary data.</text>
</comment>
<dbReference type="Proteomes" id="UP001596135">
    <property type="component" value="Unassembled WGS sequence"/>
</dbReference>